<feature type="transmembrane region" description="Helical" evidence="6">
    <location>
        <begin position="85"/>
        <end position="106"/>
    </location>
</feature>
<feature type="transmembrane region" description="Helical" evidence="6">
    <location>
        <begin position="235"/>
        <end position="257"/>
    </location>
</feature>
<comment type="subcellular location">
    <subcellularLocation>
        <location evidence="1">Cell membrane</location>
        <topology evidence="1">Multi-pass membrane protein</topology>
    </subcellularLocation>
</comment>
<keyword evidence="4 6" id="KW-1133">Transmembrane helix</keyword>
<dbReference type="Pfam" id="PF07690">
    <property type="entry name" value="MFS_1"/>
    <property type="match status" value="1"/>
</dbReference>
<feature type="transmembrane region" description="Helical" evidence="6">
    <location>
        <begin position="263"/>
        <end position="287"/>
    </location>
</feature>
<feature type="transmembrane region" description="Helical" evidence="6">
    <location>
        <begin position="21"/>
        <end position="46"/>
    </location>
</feature>
<evidence type="ECO:0000256" key="2">
    <source>
        <dbReference type="ARBA" id="ARBA00022475"/>
    </source>
</evidence>
<dbReference type="Gene3D" id="1.20.1250.20">
    <property type="entry name" value="MFS general substrate transporter like domains"/>
    <property type="match status" value="1"/>
</dbReference>
<feature type="transmembrane region" description="Helical" evidence="6">
    <location>
        <begin position="299"/>
        <end position="316"/>
    </location>
</feature>
<feature type="transmembrane region" description="Helical" evidence="6">
    <location>
        <begin position="58"/>
        <end position="78"/>
    </location>
</feature>
<protein>
    <submittedName>
        <fullName evidence="7">MFS transporter</fullName>
    </submittedName>
</protein>
<evidence type="ECO:0000313" key="8">
    <source>
        <dbReference type="Proteomes" id="UP000647017"/>
    </source>
</evidence>
<dbReference type="PANTHER" id="PTHR23513:SF6">
    <property type="entry name" value="MAJOR FACILITATOR SUPERFAMILY ASSOCIATED DOMAIN-CONTAINING PROTEIN"/>
    <property type="match status" value="1"/>
</dbReference>
<dbReference type="EMBL" id="BOOZ01000091">
    <property type="protein sequence ID" value="GIJ13243.1"/>
    <property type="molecule type" value="Genomic_DNA"/>
</dbReference>
<keyword evidence="3 6" id="KW-0812">Transmembrane</keyword>
<dbReference type="InterPro" id="IPR011701">
    <property type="entry name" value="MFS"/>
</dbReference>
<organism evidence="7 8">
    <name type="scientific">Micromonospora andamanensis</name>
    <dbReference type="NCBI Taxonomy" id="1287068"/>
    <lineage>
        <taxon>Bacteria</taxon>
        <taxon>Bacillati</taxon>
        <taxon>Actinomycetota</taxon>
        <taxon>Actinomycetes</taxon>
        <taxon>Micromonosporales</taxon>
        <taxon>Micromonosporaceae</taxon>
        <taxon>Micromonospora</taxon>
    </lineage>
</organism>
<name>A0ABQ4I5S5_9ACTN</name>
<keyword evidence="2" id="KW-1003">Cell membrane</keyword>
<dbReference type="PANTHER" id="PTHR23513">
    <property type="entry name" value="INTEGRAL MEMBRANE EFFLUX PROTEIN-RELATED"/>
    <property type="match status" value="1"/>
</dbReference>
<dbReference type="SUPFAM" id="SSF103473">
    <property type="entry name" value="MFS general substrate transporter"/>
    <property type="match status" value="1"/>
</dbReference>
<keyword evidence="5 6" id="KW-0472">Membrane</keyword>
<sequence length="434" mass="44789">MVGHLQDRGRRPSPRLPRAFRVFWFGEAVSVFGTATTATLLSLLAATQLDAGPGWMGVLAAASWSPWLILGLPAGALVDRWSPRTTMIVSDLVAAAAAATVPLLWVTGRLTLAALVAVAFVIGSCAVVFRAALPRLVIRVVDAEQLGTANSRLYATESASTVVGPGLAGLIAQAVSAALGVLLDAVSFLVSAVCLARTRPAGRASNPAVAVPEEPLLHRIRAGVNVVARDRYLRYFAGLAAVQNFGLTGLLSLQVLFLVGELAAPQAVTGLVLAAGGVGGVIGGLLGPHVARRLGSARGPIALQLVSCSCLLVLLTGPGAGVGWMAAGLLLCEFAIVADNVIRTTWRLTYVPDNLQARVSTTIQMLAFAAMPASGLVSGWLGHQLGVRTALAIMLAIYVAGALTMPFGPLKGRRNLPAPPRPSRLLDAGLEIAG</sequence>
<gene>
    <name evidence="7" type="ORF">Van01_64570</name>
</gene>
<feature type="transmembrane region" description="Helical" evidence="6">
    <location>
        <begin position="387"/>
        <end position="407"/>
    </location>
</feature>
<evidence type="ECO:0000256" key="6">
    <source>
        <dbReference type="SAM" id="Phobius"/>
    </source>
</evidence>
<evidence type="ECO:0000256" key="3">
    <source>
        <dbReference type="ARBA" id="ARBA00022692"/>
    </source>
</evidence>
<dbReference type="Proteomes" id="UP000647017">
    <property type="component" value="Unassembled WGS sequence"/>
</dbReference>
<dbReference type="InterPro" id="IPR036259">
    <property type="entry name" value="MFS_trans_sf"/>
</dbReference>
<keyword evidence="8" id="KW-1185">Reference proteome</keyword>
<evidence type="ECO:0000313" key="7">
    <source>
        <dbReference type="EMBL" id="GIJ13243.1"/>
    </source>
</evidence>
<evidence type="ECO:0000256" key="4">
    <source>
        <dbReference type="ARBA" id="ARBA00022989"/>
    </source>
</evidence>
<proteinExistence type="predicted"/>
<comment type="caution">
    <text evidence="7">The sequence shown here is derived from an EMBL/GenBank/DDBJ whole genome shotgun (WGS) entry which is preliminary data.</text>
</comment>
<feature type="transmembrane region" description="Helical" evidence="6">
    <location>
        <begin position="363"/>
        <end position="381"/>
    </location>
</feature>
<dbReference type="RefSeq" id="WP_275410430.1">
    <property type="nucleotide sequence ID" value="NZ_BOOZ01000091.1"/>
</dbReference>
<dbReference type="CDD" id="cd06173">
    <property type="entry name" value="MFS_MefA_like"/>
    <property type="match status" value="1"/>
</dbReference>
<feature type="transmembrane region" description="Helical" evidence="6">
    <location>
        <begin position="112"/>
        <end position="133"/>
    </location>
</feature>
<evidence type="ECO:0000256" key="5">
    <source>
        <dbReference type="ARBA" id="ARBA00023136"/>
    </source>
</evidence>
<accession>A0ABQ4I5S5</accession>
<evidence type="ECO:0000256" key="1">
    <source>
        <dbReference type="ARBA" id="ARBA00004651"/>
    </source>
</evidence>
<reference evidence="7 8" key="1">
    <citation type="submission" date="2021-01" db="EMBL/GenBank/DDBJ databases">
        <title>Whole genome shotgun sequence of Verrucosispora andamanensis NBRC 109075.</title>
        <authorList>
            <person name="Komaki H."/>
            <person name="Tamura T."/>
        </authorList>
    </citation>
    <scope>NUCLEOTIDE SEQUENCE [LARGE SCALE GENOMIC DNA]</scope>
    <source>
        <strain evidence="7 8">NBRC 109075</strain>
    </source>
</reference>